<accession>S8G282</accession>
<feature type="region of interest" description="Disordered" evidence="1">
    <location>
        <begin position="61"/>
        <end position="286"/>
    </location>
</feature>
<dbReference type="PANTHER" id="PTHR22093">
    <property type="entry name" value="LEUKOCYTE RECEPTOR CLUSTER LRC MEMBER 1"/>
    <property type="match status" value="1"/>
</dbReference>
<sequence>MGKLNIAHHKSYHPYRRDNIERVRRDEEEARSKEAVQEGRMMLADSEARIDLLRQRAGLANSQHMAKGGDDEVEEKREAGPSSIMAGGHINLFEDVERQTISMHGRSTKKAAPETEKGIPLAPSEKDLKPWYSDRGNGKGKDRDEARETRELKRKSVNDPLTSINHQLSARSSGATSTGPSTSRSRPSNFSRPPPPPPLSEPRSAEAARQNRESAERQRALELIRRKKREMAGSETPSTVHGNMEEGYRDVFNRREVEEARRHRERRWDEHDRREWRSAGDYRSRR</sequence>
<keyword evidence="4" id="KW-1185">Reference proteome</keyword>
<dbReference type="HOGENOM" id="CLU_057377_0_0_1"/>
<dbReference type="PANTHER" id="PTHR22093:SF0">
    <property type="entry name" value="LEUKOCYTE RECEPTOR CLUSTER MEMBER 1"/>
    <property type="match status" value="1"/>
</dbReference>
<feature type="compositionally biased region" description="Basic and acidic residues" evidence="1">
    <location>
        <begin position="136"/>
        <end position="157"/>
    </location>
</feature>
<feature type="domain" description="CBF1-interacting co-repressor CIR N-terminal" evidence="2">
    <location>
        <begin position="11"/>
        <end position="47"/>
    </location>
</feature>
<dbReference type="InParanoid" id="S8G282"/>
<dbReference type="InterPro" id="IPR039875">
    <property type="entry name" value="LENG1-like"/>
</dbReference>
<proteinExistence type="predicted"/>
<dbReference type="STRING" id="743788.S8G282"/>
<feature type="compositionally biased region" description="Low complexity" evidence="1">
    <location>
        <begin position="169"/>
        <end position="191"/>
    </location>
</feature>
<feature type="compositionally biased region" description="Basic and acidic residues" evidence="1">
    <location>
        <begin position="15"/>
        <end position="37"/>
    </location>
</feature>
<feature type="region of interest" description="Disordered" evidence="1">
    <location>
        <begin position="1"/>
        <end position="42"/>
    </location>
</feature>
<dbReference type="AlphaFoldDB" id="S8G282"/>
<protein>
    <recommendedName>
        <fullName evidence="2">CBF1-interacting co-repressor CIR N-terminal domain-containing protein</fullName>
    </recommendedName>
</protein>
<reference evidence="3 4" key="1">
    <citation type="journal article" date="2012" name="Science">
        <title>The Paleozoic origin of enzymatic lignin decomposition reconstructed from 31 fungal genomes.</title>
        <authorList>
            <person name="Floudas D."/>
            <person name="Binder M."/>
            <person name="Riley R."/>
            <person name="Barry K."/>
            <person name="Blanchette R.A."/>
            <person name="Henrissat B."/>
            <person name="Martinez A.T."/>
            <person name="Otillar R."/>
            <person name="Spatafora J.W."/>
            <person name="Yadav J.S."/>
            <person name="Aerts A."/>
            <person name="Benoit I."/>
            <person name="Boyd A."/>
            <person name="Carlson A."/>
            <person name="Copeland A."/>
            <person name="Coutinho P.M."/>
            <person name="de Vries R.P."/>
            <person name="Ferreira P."/>
            <person name="Findley K."/>
            <person name="Foster B."/>
            <person name="Gaskell J."/>
            <person name="Glotzer D."/>
            <person name="Gorecki P."/>
            <person name="Heitman J."/>
            <person name="Hesse C."/>
            <person name="Hori C."/>
            <person name="Igarashi K."/>
            <person name="Jurgens J.A."/>
            <person name="Kallen N."/>
            <person name="Kersten P."/>
            <person name="Kohler A."/>
            <person name="Kuees U."/>
            <person name="Kumar T.K.A."/>
            <person name="Kuo A."/>
            <person name="LaButti K."/>
            <person name="Larrondo L.F."/>
            <person name="Lindquist E."/>
            <person name="Ling A."/>
            <person name="Lombard V."/>
            <person name="Lucas S."/>
            <person name="Lundell T."/>
            <person name="Martin R."/>
            <person name="McLaughlin D.J."/>
            <person name="Morgenstern I."/>
            <person name="Morin E."/>
            <person name="Murat C."/>
            <person name="Nagy L.G."/>
            <person name="Nolan M."/>
            <person name="Ohm R.A."/>
            <person name="Patyshakuliyeva A."/>
            <person name="Rokas A."/>
            <person name="Ruiz-Duenas F.J."/>
            <person name="Sabat G."/>
            <person name="Salamov A."/>
            <person name="Samejima M."/>
            <person name="Schmutz J."/>
            <person name="Slot J.C."/>
            <person name="St John F."/>
            <person name="Stenlid J."/>
            <person name="Sun H."/>
            <person name="Sun S."/>
            <person name="Syed K."/>
            <person name="Tsang A."/>
            <person name="Wiebenga A."/>
            <person name="Young D."/>
            <person name="Pisabarro A."/>
            <person name="Eastwood D.C."/>
            <person name="Martin F."/>
            <person name="Cullen D."/>
            <person name="Grigoriev I.V."/>
            <person name="Hibbett D.S."/>
        </authorList>
    </citation>
    <scope>NUCLEOTIDE SEQUENCE</scope>
    <source>
        <strain evidence="4">FP-58527</strain>
    </source>
</reference>
<feature type="compositionally biased region" description="Basic and acidic residues" evidence="1">
    <location>
        <begin position="67"/>
        <end position="79"/>
    </location>
</feature>
<dbReference type="EMBL" id="KE504127">
    <property type="protein sequence ID" value="EPT04430.1"/>
    <property type="molecule type" value="Genomic_DNA"/>
</dbReference>
<dbReference type="OrthoDB" id="2159131at2759"/>
<evidence type="ECO:0000259" key="2">
    <source>
        <dbReference type="SMART" id="SM01083"/>
    </source>
</evidence>
<evidence type="ECO:0000256" key="1">
    <source>
        <dbReference type="SAM" id="MobiDB-lite"/>
    </source>
</evidence>
<evidence type="ECO:0000313" key="4">
    <source>
        <dbReference type="Proteomes" id="UP000015241"/>
    </source>
</evidence>
<name>S8G282_FOMSC</name>
<evidence type="ECO:0000313" key="3">
    <source>
        <dbReference type="EMBL" id="EPT04430.1"/>
    </source>
</evidence>
<feature type="compositionally biased region" description="Polar residues" evidence="1">
    <location>
        <begin position="159"/>
        <end position="168"/>
    </location>
</feature>
<dbReference type="SMART" id="SM01083">
    <property type="entry name" value="Cir_N"/>
    <property type="match status" value="1"/>
</dbReference>
<dbReference type="Proteomes" id="UP000015241">
    <property type="component" value="Unassembled WGS sequence"/>
</dbReference>
<organism evidence="3 4">
    <name type="scientific">Fomitopsis schrenkii</name>
    <name type="common">Brown rot fungus</name>
    <dbReference type="NCBI Taxonomy" id="2126942"/>
    <lineage>
        <taxon>Eukaryota</taxon>
        <taxon>Fungi</taxon>
        <taxon>Dikarya</taxon>
        <taxon>Basidiomycota</taxon>
        <taxon>Agaricomycotina</taxon>
        <taxon>Agaricomycetes</taxon>
        <taxon>Polyporales</taxon>
        <taxon>Fomitopsis</taxon>
    </lineage>
</organism>
<dbReference type="eggNOG" id="ENOG502RR25">
    <property type="taxonomic scope" value="Eukaryota"/>
</dbReference>
<feature type="compositionally biased region" description="Basic residues" evidence="1">
    <location>
        <begin position="1"/>
        <end position="14"/>
    </location>
</feature>
<feature type="compositionally biased region" description="Basic and acidic residues" evidence="1">
    <location>
        <begin position="243"/>
        <end position="286"/>
    </location>
</feature>
<dbReference type="InterPro" id="IPR019339">
    <property type="entry name" value="CIR_N_dom"/>
</dbReference>
<gene>
    <name evidence="3" type="ORF">FOMPIDRAFT_1157633</name>
</gene>
<feature type="compositionally biased region" description="Basic and acidic residues" evidence="1">
    <location>
        <begin position="203"/>
        <end position="224"/>
    </location>
</feature>